<reference evidence="1 2" key="1">
    <citation type="submission" date="2023-01" db="EMBL/GenBank/DDBJ databases">
        <authorList>
            <person name="Kreplak J."/>
        </authorList>
    </citation>
    <scope>NUCLEOTIDE SEQUENCE [LARGE SCALE GENOMIC DNA]</scope>
</reference>
<name>A0AAV0ZI16_VICFA</name>
<dbReference type="EMBL" id="OX451737">
    <property type="protein sequence ID" value="CAI8597394.1"/>
    <property type="molecule type" value="Genomic_DNA"/>
</dbReference>
<protein>
    <submittedName>
        <fullName evidence="1">Uncharacterized protein</fullName>
    </submittedName>
</protein>
<keyword evidence="2" id="KW-1185">Reference proteome</keyword>
<dbReference type="Proteomes" id="UP001157006">
    <property type="component" value="Chromosome 2"/>
</dbReference>
<evidence type="ECO:0000313" key="2">
    <source>
        <dbReference type="Proteomes" id="UP001157006"/>
    </source>
</evidence>
<accession>A0AAV0ZI16</accession>
<proteinExistence type="predicted"/>
<sequence length="116" mass="13402">MHIEVEILTIATNGTDSVMRDAVYIIRNKKIKLFIYYKTRKSVKLLSPTSHYKNEESYAKPKDYLQSVRFIRDKSILGQCCSKLSNSILKGNSQIKSKAHRNLDFSRVSFNRALSL</sequence>
<dbReference type="AlphaFoldDB" id="A0AAV0ZI16"/>
<gene>
    <name evidence="1" type="ORF">VFH_II079520</name>
</gene>
<organism evidence="1 2">
    <name type="scientific">Vicia faba</name>
    <name type="common">Broad bean</name>
    <name type="synonym">Faba vulgaris</name>
    <dbReference type="NCBI Taxonomy" id="3906"/>
    <lineage>
        <taxon>Eukaryota</taxon>
        <taxon>Viridiplantae</taxon>
        <taxon>Streptophyta</taxon>
        <taxon>Embryophyta</taxon>
        <taxon>Tracheophyta</taxon>
        <taxon>Spermatophyta</taxon>
        <taxon>Magnoliopsida</taxon>
        <taxon>eudicotyledons</taxon>
        <taxon>Gunneridae</taxon>
        <taxon>Pentapetalae</taxon>
        <taxon>rosids</taxon>
        <taxon>fabids</taxon>
        <taxon>Fabales</taxon>
        <taxon>Fabaceae</taxon>
        <taxon>Papilionoideae</taxon>
        <taxon>50 kb inversion clade</taxon>
        <taxon>NPAAA clade</taxon>
        <taxon>Hologalegina</taxon>
        <taxon>IRL clade</taxon>
        <taxon>Fabeae</taxon>
        <taxon>Vicia</taxon>
    </lineage>
</organism>
<evidence type="ECO:0000313" key="1">
    <source>
        <dbReference type="EMBL" id="CAI8597394.1"/>
    </source>
</evidence>